<dbReference type="EMBL" id="MH616963">
    <property type="protein sequence ID" value="AXH74546.1"/>
    <property type="molecule type" value="Genomic_DNA"/>
</dbReference>
<proteinExistence type="predicted"/>
<protein>
    <submittedName>
        <fullName evidence="1">Putative DnaG family primase</fullName>
    </submittedName>
</protein>
<organism evidence="1 2">
    <name type="scientific">crAssphage sp. isolate ctbg_1</name>
    <dbReference type="NCBI Taxonomy" id="2989854"/>
    <lineage>
        <taxon>Viruses</taxon>
        <taxon>Duplodnaviria</taxon>
        <taxon>Heunggongvirae</taxon>
        <taxon>Uroviricota</taxon>
        <taxon>Caudoviricetes</taxon>
        <taxon>Crassvirales</taxon>
        <taxon>Intestiviridae</taxon>
        <taxon>Crudevirinae</taxon>
        <taxon>Whopevirus</taxon>
        <taxon>Whopevirus animalis</taxon>
    </lineage>
</organism>
<accession>A0A345MT46</accession>
<name>A0A345MT46_9CAUD</name>
<evidence type="ECO:0000313" key="2">
    <source>
        <dbReference type="Proteomes" id="UP000257554"/>
    </source>
</evidence>
<sequence length="393" mass="45914">MRSINSTKLNRAAILEKISQESIFAAYFNISVETIQYCIDTGDLICSPIREDNHPTCGFRYDSRGRLKMKDFSGVWWGDCFDAVATVLTVIYDRQFDVSKKKDFIDILRHITFTFKNIWYGKEVDPVISASISKAINIIKHSKPIIEVVVREWNEKDINYWKQYGINLNLLNINFIYPVDQYYINRKANPQPKYFYDSKDPCYCYNLGIDRNGVNNIKLYFPSRAKGNTRFITNCNHLEGIYNLTKDDYDIIIITKSTKDRLAISSSILKLRAISGFLSDLNIGVINIPHETYKLRHIEFNWLKSKLKSESCIISLMDNDDTGYNEADFLKMFYNIPPVFIPKRFKSKDFADFIHNTDETNINKTIKTFIEYYGKSKRSQLSRQQQTDNVIPF</sequence>
<dbReference type="RefSeq" id="YP_010097682.1">
    <property type="nucleotide sequence ID" value="NC_055760.1"/>
</dbReference>
<reference evidence="1 2" key="1">
    <citation type="submission" date="2018-07" db="EMBL/GenBank/DDBJ databases">
        <title>Uncovering a Universe of Circular DNA Viruses in Animal Metagenomes.</title>
        <authorList>
            <person name="Tisza M."/>
            <person name="Buck C."/>
            <person name="Pastrana D."/>
            <person name="Welch N."/>
            <person name="Peretti A."/>
        </authorList>
    </citation>
    <scope>NUCLEOTIDE SEQUENCE [LARGE SCALE GENOMIC DNA]</scope>
    <source>
        <strain evidence="1">Ctbg_1</strain>
    </source>
</reference>
<keyword evidence="2" id="KW-1185">Reference proteome</keyword>
<dbReference type="GeneID" id="76971898"/>
<dbReference type="Proteomes" id="UP000257554">
    <property type="component" value="Segment"/>
</dbReference>
<evidence type="ECO:0000313" key="1">
    <source>
        <dbReference type="EMBL" id="AXH74546.1"/>
    </source>
</evidence>